<comment type="caution">
    <text evidence="1">The sequence shown here is derived from an EMBL/GenBank/DDBJ whole genome shotgun (WGS) entry which is preliminary data.</text>
</comment>
<protein>
    <submittedName>
        <fullName evidence="1">Uncharacterized protein</fullName>
    </submittedName>
</protein>
<dbReference type="EMBL" id="BPQB01000008">
    <property type="protein sequence ID" value="GJE87944.1"/>
    <property type="molecule type" value="Genomic_DNA"/>
</dbReference>
<organism evidence="1 2">
    <name type="scientific">Phanerochaete sordida</name>
    <dbReference type="NCBI Taxonomy" id="48140"/>
    <lineage>
        <taxon>Eukaryota</taxon>
        <taxon>Fungi</taxon>
        <taxon>Dikarya</taxon>
        <taxon>Basidiomycota</taxon>
        <taxon>Agaricomycotina</taxon>
        <taxon>Agaricomycetes</taxon>
        <taxon>Polyporales</taxon>
        <taxon>Phanerochaetaceae</taxon>
        <taxon>Phanerochaete</taxon>
    </lineage>
</organism>
<evidence type="ECO:0000313" key="1">
    <source>
        <dbReference type="EMBL" id="GJE87944.1"/>
    </source>
</evidence>
<accession>A0A9P3G4Y6</accession>
<dbReference type="Proteomes" id="UP000703269">
    <property type="component" value="Unassembled WGS sequence"/>
</dbReference>
<proteinExistence type="predicted"/>
<reference evidence="1 2" key="1">
    <citation type="submission" date="2021-08" db="EMBL/GenBank/DDBJ databases">
        <title>Draft Genome Sequence of Phanerochaete sordida strain YK-624.</title>
        <authorList>
            <person name="Mori T."/>
            <person name="Dohra H."/>
            <person name="Suzuki T."/>
            <person name="Kawagishi H."/>
            <person name="Hirai H."/>
        </authorList>
    </citation>
    <scope>NUCLEOTIDE SEQUENCE [LARGE SCALE GENOMIC DNA]</scope>
    <source>
        <strain evidence="1 2">YK-624</strain>
    </source>
</reference>
<dbReference type="AlphaFoldDB" id="A0A9P3G4Y6"/>
<evidence type="ECO:0000313" key="2">
    <source>
        <dbReference type="Proteomes" id="UP000703269"/>
    </source>
</evidence>
<gene>
    <name evidence="1" type="ORF">PsYK624_040270</name>
</gene>
<name>A0A9P3G4Y6_9APHY</name>
<sequence length="104" mass="11205">MSGLITACFTAALKKILPALRHRLPLTCRHYSLTFLARNLQHGGAGCSCAPRVAHGRVDAVPDTMCGQDANVLLVLTFLRGLQTSRTRLVSLCPNAARNPPLVQ</sequence>
<keyword evidence="2" id="KW-1185">Reference proteome</keyword>